<gene>
    <name evidence="1" type="ORF">MCORR_v1c01950</name>
</gene>
<sequence>MNNVLDLNNYEFFNGIDPNNSLIQTDIESFWISLKCTVICNIPRESEKSE</sequence>
<evidence type="ECO:0000313" key="1">
    <source>
        <dbReference type="EMBL" id="PPE06564.1"/>
    </source>
</evidence>
<dbReference type="EMBL" id="PHNF01000001">
    <property type="protein sequence ID" value="PPE06564.1"/>
    <property type="molecule type" value="Genomic_DNA"/>
</dbReference>
<dbReference type="Proteomes" id="UP000239785">
    <property type="component" value="Unassembled WGS sequence"/>
</dbReference>
<dbReference type="AlphaFoldDB" id="A0A2S5RGV6"/>
<organism evidence="1 2">
    <name type="scientific">Mesoplasma corruscae</name>
    <dbReference type="NCBI Taxonomy" id="216874"/>
    <lineage>
        <taxon>Bacteria</taxon>
        <taxon>Bacillati</taxon>
        <taxon>Mycoplasmatota</taxon>
        <taxon>Mollicutes</taxon>
        <taxon>Entomoplasmatales</taxon>
        <taxon>Entomoplasmataceae</taxon>
        <taxon>Mesoplasma</taxon>
    </lineage>
</organism>
<accession>A0A2S5RGV6</accession>
<proteinExistence type="predicted"/>
<keyword evidence="2" id="KW-1185">Reference proteome</keyword>
<name>A0A2S5RGV6_9MOLU</name>
<dbReference type="RefSeq" id="WP_181021198.1">
    <property type="nucleotide sequence ID" value="NZ_PHNF01000001.1"/>
</dbReference>
<reference evidence="1 2" key="1">
    <citation type="submission" date="2017-11" db="EMBL/GenBank/DDBJ databases">
        <title>Genome sequence of Mesoplasma corruscae ELCA-2 (ATCC 49579).</title>
        <authorList>
            <person name="Lo W.-S."/>
            <person name="Kuo C.-H."/>
        </authorList>
    </citation>
    <scope>NUCLEOTIDE SEQUENCE [LARGE SCALE GENOMIC DNA]</scope>
    <source>
        <strain evidence="1 2">ELCA-2</strain>
    </source>
</reference>
<evidence type="ECO:0000313" key="2">
    <source>
        <dbReference type="Proteomes" id="UP000239785"/>
    </source>
</evidence>
<comment type="caution">
    <text evidence="1">The sequence shown here is derived from an EMBL/GenBank/DDBJ whole genome shotgun (WGS) entry which is preliminary data.</text>
</comment>
<protein>
    <submittedName>
        <fullName evidence="1">Uncharacterized protein</fullName>
    </submittedName>
</protein>